<dbReference type="AlphaFoldDB" id="A0AAE0D7C4"/>
<feature type="region of interest" description="Disordered" evidence="1">
    <location>
        <begin position="85"/>
        <end position="120"/>
    </location>
</feature>
<reference evidence="2" key="1">
    <citation type="submission" date="2023-02" db="EMBL/GenBank/DDBJ databases">
        <title>Colletotrichum kahawae CIFC_Que2 genome sequencing and assembly.</title>
        <authorList>
            <person name="Baroncelli R."/>
        </authorList>
    </citation>
    <scope>NUCLEOTIDE SEQUENCE</scope>
    <source>
        <strain evidence="2">CIFC_Que2</strain>
    </source>
</reference>
<comment type="caution">
    <text evidence="2">The sequence shown here is derived from an EMBL/GenBank/DDBJ whole genome shotgun (WGS) entry which is preliminary data.</text>
</comment>
<evidence type="ECO:0000313" key="3">
    <source>
        <dbReference type="Proteomes" id="UP001281614"/>
    </source>
</evidence>
<sequence length="120" mass="13180">MPREFKQGMDVEVRTVTTRSRLAQKTWVEFLPAVDPSAVAEAQTRHRDGRSPSPSRLETFLAVCPRQRPAKRLVIPDLFRRAGNVLQSPPAAQPNGPPASVPTTWGDQRGITVPTGDAAR</sequence>
<feature type="compositionally biased region" description="Pro residues" evidence="1">
    <location>
        <begin position="91"/>
        <end position="100"/>
    </location>
</feature>
<organism evidence="2 3">
    <name type="scientific">Colletotrichum kahawae</name>
    <name type="common">Coffee berry disease fungus</name>
    <dbReference type="NCBI Taxonomy" id="34407"/>
    <lineage>
        <taxon>Eukaryota</taxon>
        <taxon>Fungi</taxon>
        <taxon>Dikarya</taxon>
        <taxon>Ascomycota</taxon>
        <taxon>Pezizomycotina</taxon>
        <taxon>Sordariomycetes</taxon>
        <taxon>Hypocreomycetidae</taxon>
        <taxon>Glomerellales</taxon>
        <taxon>Glomerellaceae</taxon>
        <taxon>Colletotrichum</taxon>
        <taxon>Colletotrichum gloeosporioides species complex</taxon>
    </lineage>
</organism>
<dbReference type="EMBL" id="VYYT01000147">
    <property type="protein sequence ID" value="KAK2762990.1"/>
    <property type="molecule type" value="Genomic_DNA"/>
</dbReference>
<gene>
    <name evidence="2" type="ORF">CKAH01_16021</name>
</gene>
<keyword evidence="3" id="KW-1185">Reference proteome</keyword>
<dbReference type="Proteomes" id="UP001281614">
    <property type="component" value="Unassembled WGS sequence"/>
</dbReference>
<protein>
    <submittedName>
        <fullName evidence="2">Uncharacterized protein</fullName>
    </submittedName>
</protein>
<accession>A0AAE0D7C4</accession>
<evidence type="ECO:0000313" key="2">
    <source>
        <dbReference type="EMBL" id="KAK2762990.1"/>
    </source>
</evidence>
<evidence type="ECO:0000256" key="1">
    <source>
        <dbReference type="SAM" id="MobiDB-lite"/>
    </source>
</evidence>
<name>A0AAE0D7C4_COLKA</name>
<proteinExistence type="predicted"/>